<dbReference type="Pfam" id="PF19263">
    <property type="entry name" value="DUF5906"/>
    <property type="match status" value="1"/>
</dbReference>
<evidence type="ECO:0000313" key="2">
    <source>
        <dbReference type="EMBL" id="OHS94020.1"/>
    </source>
</evidence>
<keyword evidence="3" id="KW-1185">Reference proteome</keyword>
<dbReference type="EMBL" id="MLAK01001357">
    <property type="protein sequence ID" value="OHS94020.1"/>
    <property type="molecule type" value="Genomic_DNA"/>
</dbReference>
<dbReference type="VEuPathDB" id="TrichDB:TRFO_39816"/>
<dbReference type="RefSeq" id="XP_068347157.1">
    <property type="nucleotide sequence ID" value="XM_068512856.1"/>
</dbReference>
<protein>
    <submittedName>
        <fullName evidence="2">Poxvirus D5 protein</fullName>
    </submittedName>
</protein>
<evidence type="ECO:0000259" key="1">
    <source>
        <dbReference type="Pfam" id="PF19263"/>
    </source>
</evidence>
<dbReference type="InterPro" id="IPR027417">
    <property type="entry name" value="P-loop_NTPase"/>
</dbReference>
<dbReference type="GeneID" id="94847560"/>
<dbReference type="SUPFAM" id="SSF52540">
    <property type="entry name" value="P-loop containing nucleoside triphosphate hydrolases"/>
    <property type="match status" value="1"/>
</dbReference>
<dbReference type="OrthoDB" id="103748at2759"/>
<comment type="caution">
    <text evidence="2">The sequence shown here is derived from an EMBL/GenBank/DDBJ whole genome shotgun (WGS) entry which is preliminary data.</text>
</comment>
<organism evidence="2 3">
    <name type="scientific">Tritrichomonas foetus</name>
    <dbReference type="NCBI Taxonomy" id="1144522"/>
    <lineage>
        <taxon>Eukaryota</taxon>
        <taxon>Metamonada</taxon>
        <taxon>Parabasalia</taxon>
        <taxon>Tritrichomonadida</taxon>
        <taxon>Tritrichomonadidae</taxon>
        <taxon>Tritrichomonas</taxon>
    </lineage>
</organism>
<dbReference type="InterPro" id="IPR045455">
    <property type="entry name" value="NrS-1_pol-like_helicase"/>
</dbReference>
<name>A0A1J4J9U5_9EUKA</name>
<dbReference type="Proteomes" id="UP000179807">
    <property type="component" value="Unassembled WGS sequence"/>
</dbReference>
<dbReference type="AlphaFoldDB" id="A0A1J4J9U5"/>
<gene>
    <name evidence="2" type="ORF">TRFO_39816</name>
</gene>
<feature type="domain" description="NrS-1 polymerase-like helicase" evidence="1">
    <location>
        <begin position="103"/>
        <end position="214"/>
    </location>
</feature>
<sequence length="289" mass="33377">MEANFIKSKNWITVLHVYRKYGNIAFAYKRVLLHSTDPQLLSIFSGYDLLIVQNNNFELLEKFFWHVRTIICDNNHELFNYTINWFSFIVQHPGTKVGSALVLRGQQGIGKNVFTDVICKLIGRYAHDNITTVEELTGQFNSCLENSMLIVLNEMMNYGEGRSSNFDALKSIITDPIIRINEKCQPRRTAQNVANIIFCSNNAVPVKITEGDRRYVVYDVSEKMKGCFDYFKELCSSFTPEFYSHLLSYFLVNDISEFNPRVIPMTEVKASMMEATTSLVKQFLMVHYS</sequence>
<reference evidence="2" key="1">
    <citation type="submission" date="2016-10" db="EMBL/GenBank/DDBJ databases">
        <authorList>
            <person name="Benchimol M."/>
            <person name="Almeida L.G."/>
            <person name="Vasconcelos A.T."/>
            <person name="Perreira-Neves A."/>
            <person name="Rosa I.A."/>
            <person name="Tasca T."/>
            <person name="Bogo M.R."/>
            <person name="de Souza W."/>
        </authorList>
    </citation>
    <scope>NUCLEOTIDE SEQUENCE [LARGE SCALE GENOMIC DNA]</scope>
    <source>
        <strain evidence="2">K</strain>
    </source>
</reference>
<dbReference type="Gene3D" id="3.40.50.300">
    <property type="entry name" value="P-loop containing nucleotide triphosphate hydrolases"/>
    <property type="match status" value="1"/>
</dbReference>
<evidence type="ECO:0000313" key="3">
    <source>
        <dbReference type="Proteomes" id="UP000179807"/>
    </source>
</evidence>
<accession>A0A1J4J9U5</accession>
<proteinExistence type="predicted"/>